<evidence type="ECO:0000256" key="3">
    <source>
        <dbReference type="ARBA" id="ARBA00023295"/>
    </source>
</evidence>
<dbReference type="SUPFAM" id="SSF51445">
    <property type="entry name" value="(Trans)glycosidases"/>
    <property type="match status" value="1"/>
</dbReference>
<keyword evidence="2 4" id="KW-0378">Hydrolase</keyword>
<evidence type="ECO:0000256" key="6">
    <source>
        <dbReference type="SAM" id="SignalP"/>
    </source>
</evidence>
<dbReference type="EMBL" id="JAVRER010000007">
    <property type="protein sequence ID" value="MDT0415097.1"/>
    <property type="molecule type" value="Genomic_DNA"/>
</dbReference>
<feature type="domain" description="CBM56" evidence="8">
    <location>
        <begin position="447"/>
        <end position="535"/>
    </location>
</feature>
<sequence>MRSIRRRAGVLCAGIAVGALAALGLGAPAQAAASGTAAATVSGRNLPADGKVLSVMGQDSDTLSAYKRDVLDKTSLDAPKPGGVTLYTNLVLGGSPEPLAGMNGPVNWGSGTVDFNSTLAQYPGAALAVGLYLSDATSGCGNQPLRAIIGTDDSDVTSGNPSLTARYRAKVDDMVTKLKGYDRQVFLRIGYEFDGPWNCYNADYYKKAFQYIKGRIDALGATKVATVWQTAAWPLNTSTDHPEWNYVVTDPAHYDAWYPGDAYVDWVGLSAFYTSGSLATQWGCSAYDTSPTGLQNRVLDFARGHGKPVMIAESSPQGYDNGAATKSCIMKKGPVAANSDARWNEWYKPYFSFIAANRDVVRAAAYINTDWDSQTQWQCADGANAGGTGCGNGYWGDARVQADPVILDRFLAELRGSQWVGGTGAGGGTDPGNGGGTDPGNGGGANPGNGAFTQGVTAGGQPAVWFKPGSDGATWVTVHYRKNGAAQENYFLTWNAGAGRWELPVSLRAGDSLSYSFDYLPQGKTAQESTPTYTYRAS</sequence>
<feature type="region of interest" description="Disordered" evidence="5">
    <location>
        <begin position="421"/>
        <end position="457"/>
    </location>
</feature>
<feature type="active site" description="Nucleophile" evidence="4">
    <location>
        <position position="313"/>
    </location>
</feature>
<comment type="similarity">
    <text evidence="1 4">Belongs to the glycosyl hydrolase 26 family.</text>
</comment>
<dbReference type="PROSITE" id="PS51318">
    <property type="entry name" value="TAT"/>
    <property type="match status" value="1"/>
</dbReference>
<feature type="compositionally biased region" description="Gly residues" evidence="5">
    <location>
        <begin position="421"/>
        <end position="447"/>
    </location>
</feature>
<evidence type="ECO:0000256" key="4">
    <source>
        <dbReference type="PROSITE-ProRule" id="PRU01100"/>
    </source>
</evidence>
<feature type="domain" description="GH26" evidence="7">
    <location>
        <begin position="81"/>
        <end position="370"/>
    </location>
</feature>
<dbReference type="RefSeq" id="WP_093854092.1">
    <property type="nucleotide sequence ID" value="NZ_JAVRER010000007.1"/>
</dbReference>
<dbReference type="InterPro" id="IPR022790">
    <property type="entry name" value="GH26_dom"/>
</dbReference>
<name>A0ABD5E3B1_9ACTN</name>
<dbReference type="GO" id="GO:0005976">
    <property type="term" value="P:polysaccharide metabolic process"/>
    <property type="evidence" value="ECO:0007669"/>
    <property type="project" value="UniProtKB-ARBA"/>
</dbReference>
<accession>A0ABD5E3B1</accession>
<keyword evidence="3 4" id="KW-0326">Glycosidase</keyword>
<dbReference type="InterPro" id="IPR017853">
    <property type="entry name" value="GH"/>
</dbReference>
<evidence type="ECO:0000256" key="2">
    <source>
        <dbReference type="ARBA" id="ARBA00022801"/>
    </source>
</evidence>
<dbReference type="Pfam" id="PF22184">
    <property type="entry name" value="CBM_56"/>
    <property type="match status" value="1"/>
</dbReference>
<evidence type="ECO:0000313" key="9">
    <source>
        <dbReference type="EMBL" id="MDT0415097.1"/>
    </source>
</evidence>
<evidence type="ECO:0000259" key="8">
    <source>
        <dbReference type="PROSITE" id="PS52005"/>
    </source>
</evidence>
<feature type="chain" id="PRO_5044753439" evidence="6">
    <location>
        <begin position="22"/>
        <end position="538"/>
    </location>
</feature>
<gene>
    <name evidence="9" type="ORF">RM574_06290</name>
</gene>
<keyword evidence="6" id="KW-0732">Signal</keyword>
<dbReference type="PANTHER" id="PTHR40079:SF4">
    <property type="entry name" value="GH26 DOMAIN-CONTAINING PROTEIN-RELATED"/>
    <property type="match status" value="1"/>
</dbReference>
<protein>
    <submittedName>
        <fullName evidence="9">Endo-1,3-beta-xylanase</fullName>
    </submittedName>
</protein>
<dbReference type="InterPro" id="IPR006311">
    <property type="entry name" value="TAT_signal"/>
</dbReference>
<evidence type="ECO:0000256" key="1">
    <source>
        <dbReference type="ARBA" id="ARBA00007754"/>
    </source>
</evidence>
<dbReference type="PROSITE" id="PS52005">
    <property type="entry name" value="CBM56"/>
    <property type="match status" value="1"/>
</dbReference>
<dbReference type="AlphaFoldDB" id="A0ABD5E3B1"/>
<dbReference type="InterPro" id="IPR000805">
    <property type="entry name" value="Glyco_hydro_26"/>
</dbReference>
<comment type="caution">
    <text evidence="9">The sequence shown here is derived from an EMBL/GenBank/DDBJ whole genome shotgun (WGS) entry which is preliminary data.</text>
</comment>
<feature type="signal peptide" evidence="6">
    <location>
        <begin position="1"/>
        <end position="21"/>
    </location>
</feature>
<dbReference type="PANTHER" id="PTHR40079">
    <property type="entry name" value="MANNAN ENDO-1,4-BETA-MANNOSIDASE E-RELATED"/>
    <property type="match status" value="1"/>
</dbReference>
<dbReference type="PROSITE" id="PS51764">
    <property type="entry name" value="GH26"/>
    <property type="match status" value="1"/>
</dbReference>
<dbReference type="InterPro" id="IPR047569">
    <property type="entry name" value="CBM56"/>
</dbReference>
<dbReference type="GO" id="GO:0030246">
    <property type="term" value="F:carbohydrate binding"/>
    <property type="evidence" value="ECO:0007669"/>
    <property type="project" value="UniProtKB-UniRule"/>
</dbReference>
<dbReference type="Gene3D" id="3.20.20.80">
    <property type="entry name" value="Glycosidases"/>
    <property type="match status" value="1"/>
</dbReference>
<evidence type="ECO:0000259" key="7">
    <source>
        <dbReference type="PROSITE" id="PS51764"/>
    </source>
</evidence>
<dbReference type="Proteomes" id="UP001183607">
    <property type="component" value="Unassembled WGS sequence"/>
</dbReference>
<evidence type="ECO:0000313" key="10">
    <source>
        <dbReference type="Proteomes" id="UP001183607"/>
    </source>
</evidence>
<dbReference type="GO" id="GO:0004553">
    <property type="term" value="F:hydrolase activity, hydrolyzing O-glycosyl compounds"/>
    <property type="evidence" value="ECO:0007669"/>
    <property type="project" value="UniProtKB-ARBA"/>
</dbReference>
<evidence type="ECO:0000256" key="5">
    <source>
        <dbReference type="SAM" id="MobiDB-lite"/>
    </source>
</evidence>
<proteinExistence type="inferred from homology"/>
<organism evidence="9 10">
    <name type="scientific">Streptomyces evansiae</name>
    <dbReference type="NCBI Taxonomy" id="3075535"/>
    <lineage>
        <taxon>Bacteria</taxon>
        <taxon>Bacillati</taxon>
        <taxon>Actinomycetota</taxon>
        <taxon>Actinomycetes</taxon>
        <taxon>Kitasatosporales</taxon>
        <taxon>Streptomycetaceae</taxon>
        <taxon>Streptomyces</taxon>
    </lineage>
</organism>
<reference evidence="10" key="1">
    <citation type="submission" date="2023-07" db="EMBL/GenBank/DDBJ databases">
        <title>30 novel species of actinomycetes from the DSMZ collection.</title>
        <authorList>
            <person name="Nouioui I."/>
        </authorList>
    </citation>
    <scope>NUCLEOTIDE SEQUENCE [LARGE SCALE GENOMIC DNA]</scope>
    <source>
        <strain evidence="10">DSM 41982</strain>
    </source>
</reference>
<feature type="active site" description="Proton donor" evidence="4">
    <location>
        <position position="192"/>
    </location>
</feature>